<keyword evidence="5" id="KW-0665">Pyrimidine biosynthesis</keyword>
<keyword evidence="4" id="KW-0288">FMN</keyword>
<evidence type="ECO:0000256" key="1">
    <source>
        <dbReference type="ARBA" id="ARBA00001917"/>
    </source>
</evidence>
<dbReference type="GO" id="GO:0006207">
    <property type="term" value="P:'de novo' pyrimidine nucleobase biosynthetic process"/>
    <property type="evidence" value="ECO:0007669"/>
    <property type="project" value="TreeGrafter"/>
</dbReference>
<gene>
    <name evidence="8" type="ORF">BSCA_0362</name>
</gene>
<keyword evidence="9" id="KW-1185">Reference proteome</keyword>
<evidence type="ECO:0000256" key="6">
    <source>
        <dbReference type="ARBA" id="ARBA00023002"/>
    </source>
</evidence>
<dbReference type="STRING" id="158787.BSCA_0362"/>
<dbReference type="CDD" id="cd02810">
    <property type="entry name" value="DHOD_DHPD_FMN"/>
    <property type="match status" value="1"/>
</dbReference>
<dbReference type="SUPFAM" id="SSF51395">
    <property type="entry name" value="FMN-linked oxidoreductases"/>
    <property type="match status" value="1"/>
</dbReference>
<evidence type="ECO:0000259" key="7">
    <source>
        <dbReference type="Pfam" id="PF01180"/>
    </source>
</evidence>
<evidence type="ECO:0000313" key="9">
    <source>
        <dbReference type="Proteomes" id="UP000029033"/>
    </source>
</evidence>
<dbReference type="Proteomes" id="UP000029033">
    <property type="component" value="Unassembled WGS sequence"/>
</dbReference>
<dbReference type="GO" id="GO:0006221">
    <property type="term" value="P:pyrimidine nucleotide biosynthetic process"/>
    <property type="evidence" value="ECO:0007669"/>
    <property type="project" value="UniProtKB-KW"/>
</dbReference>
<evidence type="ECO:0000256" key="5">
    <source>
        <dbReference type="ARBA" id="ARBA00022975"/>
    </source>
</evidence>
<keyword evidence="6 8" id="KW-0560">Oxidoreductase</keyword>
<evidence type="ECO:0000256" key="2">
    <source>
        <dbReference type="ARBA" id="ARBA00004725"/>
    </source>
</evidence>
<proteinExistence type="predicted"/>
<dbReference type="GO" id="GO:1990663">
    <property type="term" value="F:dihydroorotate dehydrogenase (fumarate) activity"/>
    <property type="evidence" value="ECO:0007669"/>
    <property type="project" value="UniProtKB-EC"/>
</dbReference>
<feature type="domain" description="Dihydroorotate dehydrogenase catalytic" evidence="7">
    <location>
        <begin position="194"/>
        <end position="388"/>
    </location>
</feature>
<reference evidence="8 9" key="1">
    <citation type="submission" date="2014-03" db="EMBL/GenBank/DDBJ databases">
        <title>Genomics of Bifidobacteria.</title>
        <authorList>
            <person name="Ventura M."/>
            <person name="Milani C."/>
            <person name="Lugli G.A."/>
        </authorList>
    </citation>
    <scope>NUCLEOTIDE SEQUENCE [LARGE SCALE GENOMIC DNA]</scope>
    <source>
        <strain evidence="8 9">LMG 21589</strain>
    </source>
</reference>
<sequence length="400" mass="42265">MIAKGEAMGQDFEPFYDVNLSYDDNYARGPFGAFAEALAGAADASGAADVAGSAAVGAAATTEFLGHRVNLPFGIPAGPLLNECFTTAAFRKGFDLATYKTVRSRAWGCNPFPNVLAVHPKSADGSLTPGSAELDEGVLADTRYEMPISISNSFGVPSRDPDEWQPDMRKAIAAAGPGQLLIPSFQGSREPGMTTEAYIADHVATARLVKETGAGLMVMNTSCPNEGHNRLLCHDPLLVGRITEAVKGEIGDLPLAVKMAYLPPVEVEGGWGEHRRIVDDSALELMVRETAARDSVQAFSAINTISARLVDAQGNQALPGAGRDRSGVCGRAIRHAGLDMVRRLAVIREKLGLDYTIIGLGGVVSPEDYRSYRAAGADAVMSATGAMWDADLALKIKTAR</sequence>
<dbReference type="Gene3D" id="3.20.20.70">
    <property type="entry name" value="Aldolase class I"/>
    <property type="match status" value="1"/>
</dbReference>
<accession>A0A087D3C5</accession>
<dbReference type="EMBL" id="JGZO01000034">
    <property type="protein sequence ID" value="KFI90025.1"/>
    <property type="molecule type" value="Genomic_DNA"/>
</dbReference>
<dbReference type="InterPro" id="IPR013785">
    <property type="entry name" value="Aldolase_TIM"/>
</dbReference>
<evidence type="ECO:0000256" key="3">
    <source>
        <dbReference type="ARBA" id="ARBA00022630"/>
    </source>
</evidence>
<keyword evidence="3" id="KW-0285">Flavoprotein</keyword>
<comment type="caution">
    <text evidence="8">The sequence shown here is derived from an EMBL/GenBank/DDBJ whole genome shotgun (WGS) entry which is preliminary data.</text>
</comment>
<dbReference type="GO" id="GO:0005737">
    <property type="term" value="C:cytoplasm"/>
    <property type="evidence" value="ECO:0007669"/>
    <property type="project" value="InterPro"/>
</dbReference>
<evidence type="ECO:0000313" key="8">
    <source>
        <dbReference type="EMBL" id="KFI90025.1"/>
    </source>
</evidence>
<dbReference type="AlphaFoldDB" id="A0A087D3C5"/>
<comment type="cofactor">
    <cofactor evidence="1">
        <name>FMN</name>
        <dbReference type="ChEBI" id="CHEBI:58210"/>
    </cofactor>
</comment>
<comment type="pathway">
    <text evidence="2">Pyrimidine metabolism; UMP biosynthesis via de novo pathway.</text>
</comment>
<dbReference type="PANTHER" id="PTHR48109">
    <property type="entry name" value="DIHYDROOROTATE DEHYDROGENASE (QUINONE), MITOCHONDRIAL-RELATED"/>
    <property type="match status" value="1"/>
</dbReference>
<dbReference type="InterPro" id="IPR005720">
    <property type="entry name" value="Dihydroorotate_DH_cat"/>
</dbReference>
<organism evidence="8 9">
    <name type="scientific">Bifidobacterium scardovii</name>
    <dbReference type="NCBI Taxonomy" id="158787"/>
    <lineage>
        <taxon>Bacteria</taxon>
        <taxon>Bacillati</taxon>
        <taxon>Actinomycetota</taxon>
        <taxon>Actinomycetes</taxon>
        <taxon>Bifidobacteriales</taxon>
        <taxon>Bifidobacteriaceae</taxon>
        <taxon>Bifidobacterium</taxon>
    </lineage>
</organism>
<dbReference type="eggNOG" id="COG0167">
    <property type="taxonomic scope" value="Bacteria"/>
</dbReference>
<dbReference type="Pfam" id="PF01180">
    <property type="entry name" value="DHO_dh"/>
    <property type="match status" value="1"/>
</dbReference>
<dbReference type="InterPro" id="IPR050074">
    <property type="entry name" value="DHO_dehydrogenase"/>
</dbReference>
<evidence type="ECO:0000256" key="4">
    <source>
        <dbReference type="ARBA" id="ARBA00022643"/>
    </source>
</evidence>
<protein>
    <submittedName>
        <fullName evidence="8">Dihydroorotate dehydrogenase</fullName>
        <ecNumber evidence="8">1.3.98.1</ecNumber>
    </submittedName>
</protein>
<dbReference type="PANTHER" id="PTHR48109:SF1">
    <property type="entry name" value="DIHYDROOROTATE DEHYDROGENASE (FUMARATE)"/>
    <property type="match status" value="1"/>
</dbReference>
<dbReference type="EC" id="1.3.98.1" evidence="8"/>
<name>A0A087D3C5_9BIFI</name>